<dbReference type="Proteomes" id="UP001156882">
    <property type="component" value="Unassembled WGS sequence"/>
</dbReference>
<proteinExistence type="predicted"/>
<gene>
    <name evidence="1" type="ORF">GCM10007874_26300</name>
</gene>
<comment type="caution">
    <text evidence="1">The sequence shown here is derived from an EMBL/GenBank/DDBJ whole genome shotgun (WGS) entry which is preliminary data.</text>
</comment>
<keyword evidence="2" id="KW-1185">Reference proteome</keyword>
<reference evidence="2" key="1">
    <citation type="journal article" date="2019" name="Int. J. Syst. Evol. Microbiol.">
        <title>The Global Catalogue of Microorganisms (GCM) 10K type strain sequencing project: providing services to taxonomists for standard genome sequencing and annotation.</title>
        <authorList>
            <consortium name="The Broad Institute Genomics Platform"/>
            <consortium name="The Broad Institute Genome Sequencing Center for Infectious Disease"/>
            <person name="Wu L."/>
            <person name="Ma J."/>
        </authorList>
    </citation>
    <scope>NUCLEOTIDE SEQUENCE [LARGE SCALE GENOMIC DNA]</scope>
    <source>
        <strain evidence="2">NBRC 101365</strain>
    </source>
</reference>
<dbReference type="EMBL" id="BSPC01000023">
    <property type="protein sequence ID" value="GLS19613.1"/>
    <property type="molecule type" value="Genomic_DNA"/>
</dbReference>
<accession>A0ABQ6CIS3</accession>
<protein>
    <submittedName>
        <fullName evidence="1">Uncharacterized protein</fullName>
    </submittedName>
</protein>
<name>A0ABQ6CIS3_9HYPH</name>
<organism evidence="1 2">
    <name type="scientific">Labrys miyagiensis</name>
    <dbReference type="NCBI Taxonomy" id="346912"/>
    <lineage>
        <taxon>Bacteria</taxon>
        <taxon>Pseudomonadati</taxon>
        <taxon>Pseudomonadota</taxon>
        <taxon>Alphaproteobacteria</taxon>
        <taxon>Hyphomicrobiales</taxon>
        <taxon>Xanthobacteraceae</taxon>
        <taxon>Labrys</taxon>
    </lineage>
</organism>
<sequence>MAAAFGLSGAAMGGAMCNDTAEQNAEILAKGMTAETVRVLITVKVEQGADRATTDNHAQALADSLTKAGAAHAESIGGQPLVVAELSRDKLLAAGKDARIACISLDQLSPAN</sequence>
<evidence type="ECO:0000313" key="1">
    <source>
        <dbReference type="EMBL" id="GLS19613.1"/>
    </source>
</evidence>
<evidence type="ECO:0000313" key="2">
    <source>
        <dbReference type="Proteomes" id="UP001156882"/>
    </source>
</evidence>